<sequence>MIHFCLAHSAYHAHRALPPSHRRRLRVTVSLLGIAALLLQFYVLLRPSSSQYCSQPLLNNLVGSIVFTYFTIGFSVLLTHMEPAPRALKRMFSVFGVGSFGEGVCTVVLTALAADCEKTTPELYYLSVLLSGSSVVSTVLFSGQGLLWLASVICARPGAKPTA</sequence>
<gene>
    <name evidence="2" type="ORF">HJG60_011049</name>
</gene>
<keyword evidence="1" id="KW-0472">Membrane</keyword>
<name>A0A834AF40_9CHIR</name>
<keyword evidence="1" id="KW-0812">Transmembrane</keyword>
<feature type="transmembrane region" description="Helical" evidence="1">
    <location>
        <begin position="124"/>
        <end position="150"/>
    </location>
</feature>
<reference evidence="2 3" key="1">
    <citation type="journal article" date="2020" name="Nature">
        <title>Six reference-quality genomes reveal evolution of bat adaptations.</title>
        <authorList>
            <person name="Jebb D."/>
            <person name="Huang Z."/>
            <person name="Pippel M."/>
            <person name="Hughes G.M."/>
            <person name="Lavrichenko K."/>
            <person name="Devanna P."/>
            <person name="Winkler S."/>
            <person name="Jermiin L.S."/>
            <person name="Skirmuntt E.C."/>
            <person name="Katzourakis A."/>
            <person name="Burkitt-Gray L."/>
            <person name="Ray D.A."/>
            <person name="Sullivan K.A.M."/>
            <person name="Roscito J.G."/>
            <person name="Kirilenko B.M."/>
            <person name="Davalos L.M."/>
            <person name="Corthals A.P."/>
            <person name="Power M.L."/>
            <person name="Jones G."/>
            <person name="Ransome R.D."/>
            <person name="Dechmann D.K.N."/>
            <person name="Locatelli A.G."/>
            <person name="Puechmaille S.J."/>
            <person name="Fedrigo O."/>
            <person name="Jarvis E.D."/>
            <person name="Hiller M."/>
            <person name="Vernes S.C."/>
            <person name="Myers E.W."/>
            <person name="Teeling E.C."/>
        </authorList>
    </citation>
    <scope>NUCLEOTIDE SEQUENCE [LARGE SCALE GENOMIC DNA]</scope>
    <source>
        <strain evidence="2">Bat1K_MPI-CBG_1</strain>
    </source>
</reference>
<keyword evidence="1" id="KW-1133">Transmembrane helix</keyword>
<dbReference type="Proteomes" id="UP000664940">
    <property type="component" value="Unassembled WGS sequence"/>
</dbReference>
<proteinExistence type="predicted"/>
<feature type="transmembrane region" description="Helical" evidence="1">
    <location>
        <begin position="25"/>
        <end position="45"/>
    </location>
</feature>
<feature type="transmembrane region" description="Helical" evidence="1">
    <location>
        <begin position="91"/>
        <end position="112"/>
    </location>
</feature>
<evidence type="ECO:0000313" key="3">
    <source>
        <dbReference type="Proteomes" id="UP000664940"/>
    </source>
</evidence>
<organism evidence="2 3">
    <name type="scientific">Phyllostomus discolor</name>
    <name type="common">pale spear-nosed bat</name>
    <dbReference type="NCBI Taxonomy" id="89673"/>
    <lineage>
        <taxon>Eukaryota</taxon>
        <taxon>Metazoa</taxon>
        <taxon>Chordata</taxon>
        <taxon>Craniata</taxon>
        <taxon>Vertebrata</taxon>
        <taxon>Euteleostomi</taxon>
        <taxon>Mammalia</taxon>
        <taxon>Eutheria</taxon>
        <taxon>Laurasiatheria</taxon>
        <taxon>Chiroptera</taxon>
        <taxon>Yangochiroptera</taxon>
        <taxon>Phyllostomidae</taxon>
        <taxon>Phyllostominae</taxon>
        <taxon>Phyllostomus</taxon>
    </lineage>
</organism>
<dbReference type="EMBL" id="JABVXQ010000005">
    <property type="protein sequence ID" value="KAF6109858.1"/>
    <property type="molecule type" value="Genomic_DNA"/>
</dbReference>
<accession>A0A834AF40</accession>
<feature type="transmembrane region" description="Helical" evidence="1">
    <location>
        <begin position="57"/>
        <end position="79"/>
    </location>
</feature>
<dbReference type="AlphaFoldDB" id="A0A834AF40"/>
<evidence type="ECO:0000256" key="1">
    <source>
        <dbReference type="SAM" id="Phobius"/>
    </source>
</evidence>
<comment type="caution">
    <text evidence="2">The sequence shown here is derived from an EMBL/GenBank/DDBJ whole genome shotgun (WGS) entry which is preliminary data.</text>
</comment>
<protein>
    <submittedName>
        <fullName evidence="2">Uncharacterized protein</fullName>
    </submittedName>
</protein>
<evidence type="ECO:0000313" key="2">
    <source>
        <dbReference type="EMBL" id="KAF6109858.1"/>
    </source>
</evidence>